<accession>A0AB38G289</accession>
<dbReference type="AlphaFoldDB" id="A0AB38G289"/>
<evidence type="ECO:0000313" key="4">
    <source>
        <dbReference type="Proteomes" id="UP000267341"/>
    </source>
</evidence>
<dbReference type="Proteomes" id="UP000267341">
    <property type="component" value="Unassembled WGS sequence"/>
</dbReference>
<protein>
    <recommendedName>
        <fullName evidence="5">Ecr family regulatory small membrane protein</fullName>
    </recommendedName>
</protein>
<keyword evidence="4" id="KW-1185">Reference proteome</keyword>
<sequence length="47" mass="5411">MSKTEIALLLLLVAVLAFGLWFIFSDQVWIVSSWIETWLYPAIEAPE</sequence>
<comment type="caution">
    <text evidence="2">The sequence shown here is derived from an EMBL/GenBank/DDBJ whole genome shotgun (WGS) entry which is preliminary data.</text>
</comment>
<proteinExistence type="predicted"/>
<evidence type="ECO:0008006" key="5">
    <source>
        <dbReference type="Google" id="ProtNLM"/>
    </source>
</evidence>
<gene>
    <name evidence="1" type="ORF">C7387_0829</name>
    <name evidence="2" type="ORF">NCTC11967_04239</name>
</gene>
<dbReference type="Proteomes" id="UP000251313">
    <property type="component" value="Unassembled WGS sequence"/>
</dbReference>
<reference evidence="1 4" key="2">
    <citation type="submission" date="2018-10" db="EMBL/GenBank/DDBJ databases">
        <title>Genomic Encyclopedia of Type Strains, Phase IV (KMG-IV): sequencing the most valuable type-strain genomes for metagenomic binning, comparative biology and taxonomic classification.</title>
        <authorList>
            <person name="Goeker M."/>
        </authorList>
    </citation>
    <scope>NUCLEOTIDE SEQUENCE [LARGE SCALE GENOMIC DNA]</scope>
    <source>
        <strain evidence="1 4">DSM 5079</strain>
    </source>
</reference>
<organism evidence="2 3">
    <name type="scientific">Yokenella regensburgei</name>
    <dbReference type="NCBI Taxonomy" id="158877"/>
    <lineage>
        <taxon>Bacteria</taxon>
        <taxon>Pseudomonadati</taxon>
        <taxon>Pseudomonadota</taxon>
        <taxon>Gammaproteobacteria</taxon>
        <taxon>Enterobacterales</taxon>
        <taxon>Enterobacteriaceae</taxon>
        <taxon>Yokenella</taxon>
    </lineage>
</organism>
<name>A0AB38G289_9ENTR</name>
<evidence type="ECO:0000313" key="2">
    <source>
        <dbReference type="EMBL" id="SQA65211.1"/>
    </source>
</evidence>
<dbReference type="EMBL" id="UAVL01000020">
    <property type="protein sequence ID" value="SQA65211.1"/>
    <property type="molecule type" value="Genomic_DNA"/>
</dbReference>
<dbReference type="EMBL" id="RBIZ01000003">
    <property type="protein sequence ID" value="RKR64146.1"/>
    <property type="molecule type" value="Genomic_DNA"/>
</dbReference>
<evidence type="ECO:0000313" key="3">
    <source>
        <dbReference type="Proteomes" id="UP000251313"/>
    </source>
</evidence>
<dbReference type="GeneID" id="66906567"/>
<reference evidence="2 3" key="1">
    <citation type="submission" date="2018-06" db="EMBL/GenBank/DDBJ databases">
        <authorList>
            <consortium name="Pathogen Informatics"/>
            <person name="Doyle S."/>
        </authorList>
    </citation>
    <scope>NUCLEOTIDE SEQUENCE [LARGE SCALE GENOMIC DNA]</scope>
    <source>
        <strain evidence="2 3">NCTC11967</strain>
    </source>
</reference>
<evidence type="ECO:0000313" key="1">
    <source>
        <dbReference type="EMBL" id="RKR64146.1"/>
    </source>
</evidence>
<dbReference type="NCBIfam" id="NF033861">
    <property type="entry name" value="sm_mem_Ecr"/>
    <property type="match status" value="1"/>
</dbReference>
<dbReference type="RefSeq" id="WP_006820387.1">
    <property type="nucleotide sequence ID" value="NZ_CABKQJ010000016.1"/>
</dbReference>